<evidence type="ECO:0000256" key="3">
    <source>
        <dbReference type="ARBA" id="ARBA00022597"/>
    </source>
</evidence>
<keyword evidence="1" id="KW-0813">Transport</keyword>
<dbReference type="Proteomes" id="UP000195305">
    <property type="component" value="Unassembled WGS sequence"/>
</dbReference>
<dbReference type="Pfam" id="PF02302">
    <property type="entry name" value="PTS_IIB"/>
    <property type="match status" value="1"/>
</dbReference>
<evidence type="ECO:0000313" key="9">
    <source>
        <dbReference type="EMBL" id="OUQ36255.1"/>
    </source>
</evidence>
<dbReference type="GO" id="GO:0009401">
    <property type="term" value="P:phosphoenolpyruvate-dependent sugar phosphotransferase system"/>
    <property type="evidence" value="ECO:0007669"/>
    <property type="project" value="UniProtKB-KW"/>
</dbReference>
<reference evidence="9 10" key="1">
    <citation type="journal article" date="2018" name="BMC Genomics">
        <title>Whole genome sequencing and function prediction of 133 gut anaerobes isolated from chicken caecum in pure cultures.</title>
        <authorList>
            <person name="Medvecky M."/>
            <person name="Cejkova D."/>
            <person name="Polansky O."/>
            <person name="Karasova D."/>
            <person name="Kubasova T."/>
            <person name="Cizek A."/>
            <person name="Rychlik I."/>
        </authorList>
    </citation>
    <scope>NUCLEOTIDE SEQUENCE [LARGE SCALE GENOMIC DNA]</scope>
    <source>
        <strain evidence="9 10">An13</strain>
    </source>
</reference>
<accession>A0A1Y4T277</accession>
<dbReference type="GO" id="GO:0008982">
    <property type="term" value="F:protein-N(PI)-phosphohistidine-sugar phosphotransferase activity"/>
    <property type="evidence" value="ECO:0007669"/>
    <property type="project" value="InterPro"/>
</dbReference>
<dbReference type="SUPFAM" id="SSF52794">
    <property type="entry name" value="PTS system IIB component-like"/>
    <property type="match status" value="1"/>
</dbReference>
<gene>
    <name evidence="9" type="ORF">B5E75_01650</name>
</gene>
<evidence type="ECO:0000313" key="10">
    <source>
        <dbReference type="Proteomes" id="UP000195305"/>
    </source>
</evidence>
<dbReference type="InterPro" id="IPR051819">
    <property type="entry name" value="PTS_sugar-specific_EIIB"/>
</dbReference>
<evidence type="ECO:0000256" key="2">
    <source>
        <dbReference type="ARBA" id="ARBA00022553"/>
    </source>
</evidence>
<dbReference type="AlphaFoldDB" id="A0A1Y4T277"/>
<evidence type="ECO:0000259" key="8">
    <source>
        <dbReference type="PROSITE" id="PS51100"/>
    </source>
</evidence>
<dbReference type="PANTHER" id="PTHR34581">
    <property type="entry name" value="PTS SYSTEM N,N'-DIACETYLCHITOBIOSE-SPECIFIC EIIB COMPONENT"/>
    <property type="match status" value="1"/>
</dbReference>
<dbReference type="InterPro" id="IPR003501">
    <property type="entry name" value="PTS_EIIB_2/3"/>
</dbReference>
<evidence type="ECO:0000256" key="1">
    <source>
        <dbReference type="ARBA" id="ARBA00022448"/>
    </source>
</evidence>
<keyword evidence="6" id="KW-0418">Kinase</keyword>
<evidence type="ECO:0000256" key="4">
    <source>
        <dbReference type="ARBA" id="ARBA00022679"/>
    </source>
</evidence>
<dbReference type="InterPro" id="IPR013012">
    <property type="entry name" value="PTS_EIIB_3"/>
</dbReference>
<keyword evidence="5" id="KW-0598">Phosphotransferase system</keyword>
<feature type="modified residue" description="Phosphocysteine; by EIIA" evidence="7">
    <location>
        <position position="8"/>
    </location>
</feature>
<proteinExistence type="predicted"/>
<dbReference type="PANTHER" id="PTHR34581:SF2">
    <property type="entry name" value="PTS SYSTEM N,N'-DIACETYLCHITOBIOSE-SPECIFIC EIIB COMPONENT"/>
    <property type="match status" value="1"/>
</dbReference>
<dbReference type="OrthoDB" id="9808134at2"/>
<dbReference type="GO" id="GO:0016301">
    <property type="term" value="F:kinase activity"/>
    <property type="evidence" value="ECO:0007669"/>
    <property type="project" value="UniProtKB-KW"/>
</dbReference>
<organism evidence="9 10">
    <name type="scientific">Massilimicrobiota timonensis</name>
    <dbReference type="NCBI Taxonomy" id="1776392"/>
    <lineage>
        <taxon>Bacteria</taxon>
        <taxon>Bacillati</taxon>
        <taxon>Bacillota</taxon>
        <taxon>Erysipelotrichia</taxon>
        <taxon>Erysipelotrichales</taxon>
        <taxon>Erysipelotrichaceae</taxon>
        <taxon>Massilimicrobiota</taxon>
    </lineage>
</organism>
<evidence type="ECO:0000256" key="6">
    <source>
        <dbReference type="ARBA" id="ARBA00022777"/>
    </source>
</evidence>
<keyword evidence="4" id="KW-0808">Transferase</keyword>
<dbReference type="PROSITE" id="PS51100">
    <property type="entry name" value="PTS_EIIB_TYPE_3"/>
    <property type="match status" value="1"/>
</dbReference>
<evidence type="ECO:0000256" key="5">
    <source>
        <dbReference type="ARBA" id="ARBA00022683"/>
    </source>
</evidence>
<comment type="caution">
    <text evidence="9">The sequence shown here is derived from an EMBL/GenBank/DDBJ whole genome shotgun (WGS) entry which is preliminary data.</text>
</comment>
<keyword evidence="10" id="KW-1185">Reference proteome</keyword>
<dbReference type="EMBL" id="NFLJ01000003">
    <property type="protein sequence ID" value="OUQ36255.1"/>
    <property type="molecule type" value="Genomic_DNA"/>
</dbReference>
<protein>
    <submittedName>
        <fullName evidence="9">PTS sugar transporter subunit IIB</fullName>
    </submittedName>
</protein>
<evidence type="ECO:0000256" key="7">
    <source>
        <dbReference type="PROSITE-ProRule" id="PRU00423"/>
    </source>
</evidence>
<name>A0A1Y4T277_9FIRM</name>
<dbReference type="RefSeq" id="WP_087357063.1">
    <property type="nucleotide sequence ID" value="NZ_JACJKO010000018.1"/>
</dbReference>
<keyword evidence="2" id="KW-0597">Phosphoprotein</keyword>
<sequence length="132" mass="15669">MIKILLCCGGGFSSSYVAERMKKEIVEKHLDQKLMIEFSPFSIAYEKMNDFDIIVCCPHLNMYIKSFIENHHVQIPVYVLPPRMYGNMEIEEIYQDVKDLLVIYQQTHMNPVHFPDEEHVLKIKRQKAYHHV</sequence>
<keyword evidence="3 9" id="KW-0762">Sugar transport</keyword>
<dbReference type="Gene3D" id="3.40.50.2300">
    <property type="match status" value="1"/>
</dbReference>
<dbReference type="InterPro" id="IPR036095">
    <property type="entry name" value="PTS_EIIB-like_sf"/>
</dbReference>
<feature type="domain" description="PTS EIIB type-3" evidence="8">
    <location>
        <begin position="1"/>
        <end position="107"/>
    </location>
</feature>